<dbReference type="SUPFAM" id="SSF55729">
    <property type="entry name" value="Acyl-CoA N-acyltransferases (Nat)"/>
    <property type="match status" value="1"/>
</dbReference>
<dbReference type="KEGG" id="ful:C4N20_08185"/>
<accession>A0AAX2J751</accession>
<protein>
    <recommendedName>
        <fullName evidence="3">N-acetyltransferase</fullName>
    </recommendedName>
</protein>
<reference evidence="1 2" key="1">
    <citation type="submission" date="2018-06" db="EMBL/GenBank/DDBJ databases">
        <authorList>
            <consortium name="Pathogen Informatics"/>
            <person name="Doyle S."/>
        </authorList>
    </citation>
    <scope>NUCLEOTIDE SEQUENCE [LARGE SCALE GENOMIC DNA]</scope>
    <source>
        <strain evidence="1 2">NCTC12112</strain>
    </source>
</reference>
<dbReference type="GeneID" id="78454785"/>
<dbReference type="AlphaFoldDB" id="A0AAX2J751"/>
<evidence type="ECO:0000313" key="2">
    <source>
        <dbReference type="Proteomes" id="UP000249008"/>
    </source>
</evidence>
<name>A0AAX2J751_9FUSO</name>
<dbReference type="RefSeq" id="WP_005978916.1">
    <property type="nucleotide sequence ID" value="NZ_CABKNW010000004.1"/>
</dbReference>
<dbReference type="Proteomes" id="UP000249008">
    <property type="component" value="Chromosome 1"/>
</dbReference>
<dbReference type="InterPro" id="IPR016181">
    <property type="entry name" value="Acyl_CoA_acyltransferase"/>
</dbReference>
<organism evidence="1 2">
    <name type="scientific">Fusobacterium ulcerans</name>
    <dbReference type="NCBI Taxonomy" id="861"/>
    <lineage>
        <taxon>Bacteria</taxon>
        <taxon>Fusobacteriati</taxon>
        <taxon>Fusobacteriota</taxon>
        <taxon>Fusobacteriia</taxon>
        <taxon>Fusobacteriales</taxon>
        <taxon>Fusobacteriaceae</taxon>
        <taxon>Fusobacterium</taxon>
    </lineage>
</organism>
<proteinExistence type="predicted"/>
<gene>
    <name evidence="1" type="ORF">NCTC12112_00186</name>
</gene>
<sequence length="352" mass="41199">MSFQNKKFTLTRAEKKDTADIEKIMKSGSFSGGIEIQYLRGDDPLASFEKEGTESYIYILREKEHGEAVGMGGCIVRPALVNGKIKRAGYLTGLKVIPEYQRRVMCIPEIYRFLYEETKNYIDFYYSSILEENTAALLLLEKRHKNMPEYRFLDSYIVYFCKTGNFKKTNFQIARCDFSQAEEFYIKEAEKYNLIYPSLNSNDLKNGEFYGIYENSQLLGIGYFLNQQDYKNYVIKSYSGIYKYISKLPTRLLKYPSFPKENHSADYTSMGIMVKDNNVELGYELITQLLKISPKRDFVMLGLLEKDPLNKAFSRIKNIKYRSRIYHVTWDKEDKTTDELKEALLKLEVAFL</sequence>
<dbReference type="EMBL" id="LS483487">
    <property type="protein sequence ID" value="SQI99576.1"/>
    <property type="molecule type" value="Genomic_DNA"/>
</dbReference>
<evidence type="ECO:0008006" key="3">
    <source>
        <dbReference type="Google" id="ProtNLM"/>
    </source>
</evidence>
<evidence type="ECO:0000313" key="1">
    <source>
        <dbReference type="EMBL" id="SQI99576.1"/>
    </source>
</evidence>